<dbReference type="Pfam" id="PF07811">
    <property type="entry name" value="TadE"/>
    <property type="match status" value="1"/>
</dbReference>
<dbReference type="EMBL" id="QFFF01000001">
    <property type="protein sequence ID" value="PWG03733.1"/>
    <property type="molecule type" value="Genomic_DNA"/>
</dbReference>
<sequence>MAPRKPIMTGRVTREAMSHAFRTLGRIGSERDGAVAVEFAFVLPILLLMIAGLIDGSRFIVQQMQVESAAQAGAAQVMSKGWNEAAVIQAITSATSLPVGAEPAPRLMSACLSAGSLVEVAGSTCPSGDAAGKYVLTSARVAFDPLMPWPDLVFPPVIEGTARVRTQ</sequence>
<feature type="transmembrane region" description="Helical" evidence="1">
    <location>
        <begin position="34"/>
        <end position="54"/>
    </location>
</feature>
<name>A0A2U2J5V7_9SPHN</name>
<dbReference type="Proteomes" id="UP000245916">
    <property type="component" value="Unassembled WGS sequence"/>
</dbReference>
<dbReference type="InterPro" id="IPR012495">
    <property type="entry name" value="TadE-like_dom"/>
</dbReference>
<proteinExistence type="predicted"/>
<evidence type="ECO:0000313" key="3">
    <source>
        <dbReference type="EMBL" id="PWG03733.1"/>
    </source>
</evidence>
<accession>A0A2U2J5V7</accession>
<evidence type="ECO:0000313" key="4">
    <source>
        <dbReference type="Proteomes" id="UP000245916"/>
    </source>
</evidence>
<keyword evidence="1" id="KW-0472">Membrane</keyword>
<gene>
    <name evidence="3" type="ORF">DF286_13245</name>
</gene>
<protein>
    <recommendedName>
        <fullName evidence="2">TadE-like domain-containing protein</fullName>
    </recommendedName>
</protein>
<feature type="domain" description="TadE-like" evidence="2">
    <location>
        <begin position="33"/>
        <end position="74"/>
    </location>
</feature>
<evidence type="ECO:0000256" key="1">
    <source>
        <dbReference type="SAM" id="Phobius"/>
    </source>
</evidence>
<keyword evidence="1" id="KW-1133">Transmembrane helix</keyword>
<comment type="caution">
    <text evidence="3">The sequence shown here is derived from an EMBL/GenBank/DDBJ whole genome shotgun (WGS) entry which is preliminary data.</text>
</comment>
<keyword evidence="4" id="KW-1185">Reference proteome</keyword>
<keyword evidence="1" id="KW-0812">Transmembrane</keyword>
<evidence type="ECO:0000259" key="2">
    <source>
        <dbReference type="Pfam" id="PF07811"/>
    </source>
</evidence>
<reference evidence="3 4" key="1">
    <citation type="submission" date="2018-05" db="EMBL/GenBank/DDBJ databases">
        <title>Genome of Sphingosinicella humi QZX222.</title>
        <authorList>
            <person name="Qiao Z."/>
            <person name="Wang G."/>
        </authorList>
    </citation>
    <scope>NUCLEOTIDE SEQUENCE [LARGE SCALE GENOMIC DNA]</scope>
    <source>
        <strain evidence="3 4">QZX222</strain>
    </source>
</reference>
<organism evidence="3 4">
    <name type="scientific">Allosphingosinicella humi</name>
    <dbReference type="NCBI Taxonomy" id="2068657"/>
    <lineage>
        <taxon>Bacteria</taxon>
        <taxon>Pseudomonadati</taxon>
        <taxon>Pseudomonadota</taxon>
        <taxon>Alphaproteobacteria</taxon>
        <taxon>Sphingomonadales</taxon>
        <taxon>Sphingomonadaceae</taxon>
        <taxon>Allosphingosinicella</taxon>
    </lineage>
</organism>
<dbReference type="AlphaFoldDB" id="A0A2U2J5V7"/>